<sequence>MASSSTDDKIAFILTVFKHTTLPKPDYAAVAVETGINTASNAAIVKAAGFELVNDQIVGPGGSTGDGTGTAASPPKKRKPRAKKAAGEESNKKQKVKQEDDAEVQTNQGVEASTN</sequence>
<accession>W9WDH2</accession>
<feature type="compositionally biased region" description="Basic residues" evidence="1">
    <location>
        <begin position="75"/>
        <end position="84"/>
    </location>
</feature>
<feature type="compositionally biased region" description="Gly residues" evidence="1">
    <location>
        <begin position="59"/>
        <end position="68"/>
    </location>
</feature>
<dbReference type="OrthoDB" id="4160889at2759"/>
<dbReference type="RefSeq" id="XP_007759113.1">
    <property type="nucleotide sequence ID" value="XM_007760923.1"/>
</dbReference>
<reference evidence="3 4" key="1">
    <citation type="submission" date="2013-03" db="EMBL/GenBank/DDBJ databases">
        <title>The Genome Sequence of Cladophialophora yegresii CBS 114405.</title>
        <authorList>
            <consortium name="The Broad Institute Genomics Platform"/>
            <person name="Cuomo C."/>
            <person name="de Hoog S."/>
            <person name="Gorbushina A."/>
            <person name="Walker B."/>
            <person name="Young S.K."/>
            <person name="Zeng Q."/>
            <person name="Gargeya S."/>
            <person name="Fitzgerald M."/>
            <person name="Haas B."/>
            <person name="Abouelleil A."/>
            <person name="Allen A.W."/>
            <person name="Alvarado L."/>
            <person name="Arachchi H.M."/>
            <person name="Berlin A.M."/>
            <person name="Chapman S.B."/>
            <person name="Gainer-Dewar J."/>
            <person name="Goldberg J."/>
            <person name="Griggs A."/>
            <person name="Gujja S."/>
            <person name="Hansen M."/>
            <person name="Howarth C."/>
            <person name="Imamovic A."/>
            <person name="Ireland A."/>
            <person name="Larimer J."/>
            <person name="McCowan C."/>
            <person name="Murphy C."/>
            <person name="Pearson M."/>
            <person name="Poon T.W."/>
            <person name="Priest M."/>
            <person name="Roberts A."/>
            <person name="Saif S."/>
            <person name="Shea T."/>
            <person name="Sisk P."/>
            <person name="Sykes S."/>
            <person name="Wortman J."/>
            <person name="Nusbaum C."/>
            <person name="Birren B."/>
        </authorList>
    </citation>
    <scope>NUCLEOTIDE SEQUENCE [LARGE SCALE GENOMIC DNA]</scope>
    <source>
        <strain evidence="3 4">CBS 114405</strain>
    </source>
</reference>
<evidence type="ECO:0000259" key="2">
    <source>
        <dbReference type="Pfam" id="PF22980"/>
    </source>
</evidence>
<dbReference type="InterPro" id="IPR054505">
    <property type="entry name" value="Myb_DNA-bind_8"/>
</dbReference>
<feature type="compositionally biased region" description="Basic and acidic residues" evidence="1">
    <location>
        <begin position="85"/>
        <end position="99"/>
    </location>
</feature>
<dbReference type="VEuPathDB" id="FungiDB:A1O7_06923"/>
<dbReference type="Pfam" id="PF22980">
    <property type="entry name" value="Myb_DNA-bind_8"/>
    <property type="match status" value="1"/>
</dbReference>
<comment type="caution">
    <text evidence="3">The sequence shown here is derived from an EMBL/GenBank/DDBJ whole genome shotgun (WGS) entry which is preliminary data.</text>
</comment>
<dbReference type="AlphaFoldDB" id="W9WDH2"/>
<organism evidence="3 4">
    <name type="scientific">Cladophialophora yegresii CBS 114405</name>
    <dbReference type="NCBI Taxonomy" id="1182544"/>
    <lineage>
        <taxon>Eukaryota</taxon>
        <taxon>Fungi</taxon>
        <taxon>Dikarya</taxon>
        <taxon>Ascomycota</taxon>
        <taxon>Pezizomycotina</taxon>
        <taxon>Eurotiomycetes</taxon>
        <taxon>Chaetothyriomycetidae</taxon>
        <taxon>Chaetothyriales</taxon>
        <taxon>Herpotrichiellaceae</taxon>
        <taxon>Cladophialophora</taxon>
    </lineage>
</organism>
<feature type="domain" description="Myb-like DNA-binding" evidence="2">
    <location>
        <begin position="7"/>
        <end position="43"/>
    </location>
</feature>
<dbReference type="Proteomes" id="UP000019473">
    <property type="component" value="Unassembled WGS sequence"/>
</dbReference>
<dbReference type="GeneID" id="19181498"/>
<name>W9WDH2_9EURO</name>
<protein>
    <recommendedName>
        <fullName evidence="2">Myb-like DNA-binding domain-containing protein</fullName>
    </recommendedName>
</protein>
<feature type="region of interest" description="Disordered" evidence="1">
    <location>
        <begin position="55"/>
        <end position="115"/>
    </location>
</feature>
<keyword evidence="4" id="KW-1185">Reference proteome</keyword>
<evidence type="ECO:0000313" key="3">
    <source>
        <dbReference type="EMBL" id="EXJ56579.1"/>
    </source>
</evidence>
<proteinExistence type="predicted"/>
<gene>
    <name evidence="3" type="ORF">A1O7_06923</name>
</gene>
<evidence type="ECO:0000256" key="1">
    <source>
        <dbReference type="SAM" id="MobiDB-lite"/>
    </source>
</evidence>
<evidence type="ECO:0000313" key="4">
    <source>
        <dbReference type="Proteomes" id="UP000019473"/>
    </source>
</evidence>
<dbReference type="EMBL" id="AMGW01000005">
    <property type="protein sequence ID" value="EXJ56579.1"/>
    <property type="molecule type" value="Genomic_DNA"/>
</dbReference>
<feature type="compositionally biased region" description="Polar residues" evidence="1">
    <location>
        <begin position="104"/>
        <end position="115"/>
    </location>
</feature>
<dbReference type="HOGENOM" id="CLU_149456_0_0_1"/>